<protein>
    <submittedName>
        <fullName evidence="1">Uncharacterized protein</fullName>
    </submittedName>
</protein>
<accession>A0A222FQ83</accession>
<dbReference type="KEGG" id="bsan:CHH28_18645"/>
<dbReference type="AlphaFoldDB" id="A0A222FQ83"/>
<evidence type="ECO:0000313" key="1">
    <source>
        <dbReference type="EMBL" id="ASP40561.1"/>
    </source>
</evidence>
<reference evidence="1 2" key="1">
    <citation type="submission" date="2017-07" db="EMBL/GenBank/DDBJ databases">
        <title>Annotated genome sequence of Bacterioplanes sanyensis isolated from Red Sea.</title>
        <authorList>
            <person name="Rehman Z.U."/>
        </authorList>
    </citation>
    <scope>NUCLEOTIDE SEQUENCE [LARGE SCALE GENOMIC DNA]</scope>
    <source>
        <strain evidence="1 2">NV9</strain>
    </source>
</reference>
<proteinExistence type="predicted"/>
<sequence length="80" mass="9160">MHSAVFGLALMLTLSPVWNASRDDTPHRYLAQTVQDASLLERTREFTDLYLIHTRDKGRNIIIYCGSHSCYKSKPPTMYG</sequence>
<organism evidence="1 2">
    <name type="scientific">Bacterioplanes sanyensis</name>
    <dbReference type="NCBI Taxonomy" id="1249553"/>
    <lineage>
        <taxon>Bacteria</taxon>
        <taxon>Pseudomonadati</taxon>
        <taxon>Pseudomonadota</taxon>
        <taxon>Gammaproteobacteria</taxon>
        <taxon>Oceanospirillales</taxon>
        <taxon>Oceanospirillaceae</taxon>
        <taxon>Bacterioplanes</taxon>
    </lineage>
</organism>
<dbReference type="EMBL" id="CP022530">
    <property type="protein sequence ID" value="ASP40561.1"/>
    <property type="molecule type" value="Genomic_DNA"/>
</dbReference>
<evidence type="ECO:0000313" key="2">
    <source>
        <dbReference type="Proteomes" id="UP000202440"/>
    </source>
</evidence>
<gene>
    <name evidence="1" type="ORF">CHH28_18645</name>
</gene>
<keyword evidence="2" id="KW-1185">Reference proteome</keyword>
<name>A0A222FQ83_9GAMM</name>
<dbReference type="Proteomes" id="UP000202440">
    <property type="component" value="Chromosome"/>
</dbReference>